<dbReference type="AlphaFoldDB" id="A0A1H8S9Z3"/>
<dbReference type="Proteomes" id="UP000198893">
    <property type="component" value="Unassembled WGS sequence"/>
</dbReference>
<dbReference type="InterPro" id="IPR011227">
    <property type="entry name" value="UCP029730"/>
</dbReference>
<sequence>MTYQPYTIDGAGRVSRWLITCDHAANTVPEAVNGGDLGLDPADMQRHIAHDIGAKAVSLLLGEMLEAPVICSNFSRLVIDPNRGEDDPTLIMQLYDGTIIPGNRTLDAAERERRLEAYYRPYHKALEDLAARREDTVIVAVHSFAPRLNGRAPRPWEVGILHAPWEERFSRALIERLRAEGDLTVGENEPYPGHLPGDSMDCHALRHGRDNTLIELRQDLIADAAGQRHWAGRLAPILRDVLENM</sequence>
<dbReference type="Pfam" id="PF05013">
    <property type="entry name" value="FGase"/>
    <property type="match status" value="1"/>
</dbReference>
<dbReference type="EMBL" id="FODS01000011">
    <property type="protein sequence ID" value="SEO75377.1"/>
    <property type="molecule type" value="Genomic_DNA"/>
</dbReference>
<accession>A0A1H8S9Z3</accession>
<dbReference type="Gene3D" id="3.40.630.40">
    <property type="entry name" value="Zn-dependent exopeptidases"/>
    <property type="match status" value="1"/>
</dbReference>
<reference evidence="1 2" key="1">
    <citation type="submission" date="2016-10" db="EMBL/GenBank/DDBJ databases">
        <authorList>
            <person name="de Groot N.N."/>
        </authorList>
    </citation>
    <scope>NUCLEOTIDE SEQUENCE [LARGE SCALE GENOMIC DNA]</scope>
    <source>
        <strain evidence="1 2">DSM 27842</strain>
    </source>
</reference>
<name>A0A1H8S9Z3_9RHOB</name>
<dbReference type="SUPFAM" id="SSF53187">
    <property type="entry name" value="Zn-dependent exopeptidases"/>
    <property type="match status" value="1"/>
</dbReference>
<evidence type="ECO:0000313" key="2">
    <source>
        <dbReference type="Proteomes" id="UP000198893"/>
    </source>
</evidence>
<protein>
    <submittedName>
        <fullName evidence="1">Predicted N-formylglutamate amidohydrolase</fullName>
    </submittedName>
</protein>
<proteinExistence type="predicted"/>
<dbReference type="STRING" id="569882.SAMN04490248_11165"/>
<gene>
    <name evidence="1" type="ORF">SAMN04490248_11165</name>
</gene>
<keyword evidence="2" id="KW-1185">Reference proteome</keyword>
<dbReference type="OrthoDB" id="9815326at2"/>
<dbReference type="InterPro" id="IPR007709">
    <property type="entry name" value="N-FG_amidohydro"/>
</dbReference>
<evidence type="ECO:0000313" key="1">
    <source>
        <dbReference type="EMBL" id="SEO75377.1"/>
    </source>
</evidence>
<dbReference type="PIRSF" id="PIRSF029730">
    <property type="entry name" value="UCP029730"/>
    <property type="match status" value="1"/>
</dbReference>
<organism evidence="1 2">
    <name type="scientific">Salinihabitans flavidus</name>
    <dbReference type="NCBI Taxonomy" id="569882"/>
    <lineage>
        <taxon>Bacteria</taxon>
        <taxon>Pseudomonadati</taxon>
        <taxon>Pseudomonadota</taxon>
        <taxon>Alphaproteobacteria</taxon>
        <taxon>Rhodobacterales</taxon>
        <taxon>Roseobacteraceae</taxon>
        <taxon>Salinihabitans</taxon>
    </lineage>
</organism>
<keyword evidence="1" id="KW-0378">Hydrolase</keyword>
<dbReference type="RefSeq" id="WP_093118228.1">
    <property type="nucleotide sequence ID" value="NZ_FODS01000011.1"/>
</dbReference>
<dbReference type="GO" id="GO:0016787">
    <property type="term" value="F:hydrolase activity"/>
    <property type="evidence" value="ECO:0007669"/>
    <property type="project" value="UniProtKB-KW"/>
</dbReference>